<evidence type="ECO:0000313" key="2">
    <source>
        <dbReference type="EMBL" id="MBD1319362.1"/>
    </source>
</evidence>
<dbReference type="InterPro" id="IPR014748">
    <property type="entry name" value="Enoyl-CoA_hydra_C"/>
</dbReference>
<dbReference type="CDD" id="cd06558">
    <property type="entry name" value="crotonase-like"/>
    <property type="match status" value="1"/>
</dbReference>
<evidence type="ECO:0000256" key="1">
    <source>
        <dbReference type="ARBA" id="ARBA00005254"/>
    </source>
</evidence>
<keyword evidence="2" id="KW-0456">Lyase</keyword>
<accession>A0ABR7WC64</accession>
<dbReference type="InterPro" id="IPR029045">
    <property type="entry name" value="ClpP/crotonase-like_dom_sf"/>
</dbReference>
<dbReference type="Gene3D" id="3.90.226.10">
    <property type="entry name" value="2-enoyl-CoA Hydratase, Chain A, domain 1"/>
    <property type="match status" value="1"/>
</dbReference>
<proteinExistence type="inferred from homology"/>
<organism evidence="2 3">
    <name type="scientific">Gordonia hankookensis</name>
    <dbReference type="NCBI Taxonomy" id="589403"/>
    <lineage>
        <taxon>Bacteria</taxon>
        <taxon>Bacillati</taxon>
        <taxon>Actinomycetota</taxon>
        <taxon>Actinomycetes</taxon>
        <taxon>Mycobacteriales</taxon>
        <taxon>Gordoniaceae</taxon>
        <taxon>Gordonia</taxon>
    </lineage>
</organism>
<dbReference type="EC" id="4.2.1.17" evidence="2"/>
<dbReference type="Pfam" id="PF00378">
    <property type="entry name" value="ECH_1"/>
    <property type="match status" value="1"/>
</dbReference>
<dbReference type="PANTHER" id="PTHR43684:SF4">
    <property type="entry name" value="ENOYL-COA HYDRATASE_ISOMERASE FAMILY PROTEIN (AFU_ORTHOLOGUE AFUA_1G01890)"/>
    <property type="match status" value="1"/>
</dbReference>
<gene>
    <name evidence="2" type="ORF">IDF66_07175</name>
</gene>
<dbReference type="PANTHER" id="PTHR43684">
    <property type="match status" value="1"/>
</dbReference>
<dbReference type="SUPFAM" id="SSF52096">
    <property type="entry name" value="ClpP/crotonase"/>
    <property type="match status" value="1"/>
</dbReference>
<comment type="caution">
    <text evidence="2">The sequence shown here is derived from an EMBL/GenBank/DDBJ whole genome shotgun (WGS) entry which is preliminary data.</text>
</comment>
<evidence type="ECO:0000313" key="3">
    <source>
        <dbReference type="Proteomes" id="UP000602395"/>
    </source>
</evidence>
<protein>
    <submittedName>
        <fullName evidence="2">Enoyl-CoA hydratase</fullName>
        <ecNumber evidence="2">4.2.1.17</ecNumber>
    </submittedName>
</protein>
<dbReference type="RefSeq" id="WP_190266198.1">
    <property type="nucleotide sequence ID" value="NZ_BAABAD010000003.1"/>
</dbReference>
<comment type="similarity">
    <text evidence="1">Belongs to the enoyl-CoA hydratase/isomerase family.</text>
</comment>
<dbReference type="EMBL" id="JACWMS010000001">
    <property type="protein sequence ID" value="MBD1319362.1"/>
    <property type="molecule type" value="Genomic_DNA"/>
</dbReference>
<dbReference type="GO" id="GO:0004300">
    <property type="term" value="F:enoyl-CoA hydratase activity"/>
    <property type="evidence" value="ECO:0007669"/>
    <property type="project" value="UniProtKB-EC"/>
</dbReference>
<dbReference type="Proteomes" id="UP000602395">
    <property type="component" value="Unassembled WGS sequence"/>
</dbReference>
<sequence>MSVAEDRDRQAGTVGEPAVLAELTDGGVAVLTLNRPDRLNAWAADIAQELYAHIDNAEADPAVRVIVITGRGRAFCAGAHMGTVEQVGSLADAESVDVGATVGERPAQFLMALRKPVIAAINGACVGIGLTHALMCDVRFAASGAKFAAPFARRGLIAEHGISWILPRVAGPAVARELLLSGRTFLADEARDLGLVTAVLPADDLRTHAVAYAEEMATQCSPVSLDQIKRQLFADAEGDVDEAMTRAEAAMAQSLTRPDVIEGITAFLEKRTPHFPPLP</sequence>
<reference evidence="2 3" key="1">
    <citation type="submission" date="2020-09" db="EMBL/GenBank/DDBJ databases">
        <title>Novel species in genus Gordonia.</title>
        <authorList>
            <person name="Zhang G."/>
        </authorList>
    </citation>
    <scope>NUCLEOTIDE SEQUENCE [LARGE SCALE GENOMIC DNA]</scope>
    <source>
        <strain evidence="2 3">ON-33</strain>
    </source>
</reference>
<name>A0ABR7WC64_9ACTN</name>
<dbReference type="InterPro" id="IPR001753">
    <property type="entry name" value="Enoyl-CoA_hydra/iso"/>
</dbReference>
<keyword evidence="3" id="KW-1185">Reference proteome</keyword>
<dbReference type="InterPro" id="IPR051053">
    <property type="entry name" value="ECH/Chromodomain_protein"/>
</dbReference>
<dbReference type="Gene3D" id="1.10.12.10">
    <property type="entry name" value="Lyase 2-enoyl-coa Hydratase, Chain A, domain 2"/>
    <property type="match status" value="1"/>
</dbReference>
<dbReference type="NCBIfam" id="NF004857">
    <property type="entry name" value="PRK06210.1"/>
    <property type="match status" value="1"/>
</dbReference>